<proteinExistence type="inferred from homology"/>
<keyword evidence="2" id="KW-0349">Heme</keyword>
<dbReference type="InterPro" id="IPR036396">
    <property type="entry name" value="Cyt_P450_sf"/>
</dbReference>
<evidence type="ECO:0000313" key="4">
    <source>
        <dbReference type="Proteomes" id="UP000479526"/>
    </source>
</evidence>
<evidence type="ECO:0000256" key="2">
    <source>
        <dbReference type="RuleBase" id="RU000461"/>
    </source>
</evidence>
<dbReference type="GO" id="GO:0005506">
    <property type="term" value="F:iron ion binding"/>
    <property type="evidence" value="ECO:0007669"/>
    <property type="project" value="InterPro"/>
</dbReference>
<dbReference type="AlphaFoldDB" id="A0A7C9NRZ1"/>
<sequence>MNGPDILSAAYDDDPYSHYETMRNDFPVYRHEPTGMYVISRHADVARALKDPPFTNECYAWQAEPVMGGRTITQMDGLEHASYRRLLGAPLRGPDFRRRVVPGIEQASAELIEKFQDRGDVELMSEFATWLPINIMSTLIGLPEADRPRFQRWYLALIAHMSNLANDPDVAAAGVAVRAEMTAYLRPLLQDRRARPGGDILSALCRAEFEGARLTDAQIQVHLATLMTAGGDTTVSAISNTIKNLLLHPEHLRATMADRSLIDRMHAESLRLNPPVHLILRYAAEEVRLDGGVIPAGSTVGCVLGAANRDPARFSDPDVFAPYRDELDPGREFTPAGSLVAFGQGRHFCLGAGMARTTVNIAVNQLLDALPDLRLADTAELRETGMFTRRLKKLELCFTPKAHPTVTV</sequence>
<evidence type="ECO:0000256" key="1">
    <source>
        <dbReference type="ARBA" id="ARBA00010617"/>
    </source>
</evidence>
<keyword evidence="2" id="KW-0408">Iron</keyword>
<dbReference type="PROSITE" id="PS00086">
    <property type="entry name" value="CYTOCHROME_P450"/>
    <property type="match status" value="1"/>
</dbReference>
<dbReference type="InterPro" id="IPR017972">
    <property type="entry name" value="Cyt_P450_CS"/>
</dbReference>
<dbReference type="Proteomes" id="UP000479526">
    <property type="component" value="Unassembled WGS sequence"/>
</dbReference>
<dbReference type="InterPro" id="IPR002397">
    <property type="entry name" value="Cyt_P450_B"/>
</dbReference>
<keyword evidence="2" id="KW-0560">Oxidoreductase</keyword>
<dbReference type="SUPFAM" id="SSF48264">
    <property type="entry name" value="Cytochrome P450"/>
    <property type="match status" value="1"/>
</dbReference>
<evidence type="ECO:0000313" key="3">
    <source>
        <dbReference type="EMBL" id="NAS25956.1"/>
    </source>
</evidence>
<keyword evidence="2" id="KW-0479">Metal-binding</keyword>
<keyword evidence="2" id="KW-0503">Monooxygenase</keyword>
<dbReference type="PRINTS" id="PR00359">
    <property type="entry name" value="BP450"/>
</dbReference>
<dbReference type="GO" id="GO:0016705">
    <property type="term" value="F:oxidoreductase activity, acting on paired donors, with incorporation or reduction of molecular oxygen"/>
    <property type="evidence" value="ECO:0007669"/>
    <property type="project" value="InterPro"/>
</dbReference>
<name>A0A7C9NRZ1_9ACTN</name>
<accession>A0A7C9NRZ1</accession>
<protein>
    <submittedName>
        <fullName evidence="3">Cytochrome P450</fullName>
    </submittedName>
</protein>
<dbReference type="EMBL" id="WXEW01000009">
    <property type="protein sequence ID" value="NAS25956.1"/>
    <property type="molecule type" value="Genomic_DNA"/>
</dbReference>
<dbReference type="PANTHER" id="PTHR46696:SF3">
    <property type="entry name" value="PULCHERRIMINIC ACID SYNTHASE"/>
    <property type="match status" value="1"/>
</dbReference>
<comment type="caution">
    <text evidence="3">The sequence shown here is derived from an EMBL/GenBank/DDBJ whole genome shotgun (WGS) entry which is preliminary data.</text>
</comment>
<dbReference type="Gene3D" id="1.10.630.10">
    <property type="entry name" value="Cytochrome P450"/>
    <property type="match status" value="1"/>
</dbReference>
<dbReference type="GO" id="GO:0004497">
    <property type="term" value="F:monooxygenase activity"/>
    <property type="evidence" value="ECO:0007669"/>
    <property type="project" value="UniProtKB-KW"/>
</dbReference>
<gene>
    <name evidence="3" type="ORF">GT755_30300</name>
</gene>
<dbReference type="InterPro" id="IPR001128">
    <property type="entry name" value="Cyt_P450"/>
</dbReference>
<dbReference type="RefSeq" id="WP_161482976.1">
    <property type="nucleotide sequence ID" value="NZ_WXEW01000009.1"/>
</dbReference>
<dbReference type="PANTHER" id="PTHR46696">
    <property type="entry name" value="P450, PUTATIVE (EUROFUNG)-RELATED"/>
    <property type="match status" value="1"/>
</dbReference>
<organism evidence="3 4">
    <name type="scientific">Herbidospora solisilvae</name>
    <dbReference type="NCBI Taxonomy" id="2696284"/>
    <lineage>
        <taxon>Bacteria</taxon>
        <taxon>Bacillati</taxon>
        <taxon>Actinomycetota</taxon>
        <taxon>Actinomycetes</taxon>
        <taxon>Streptosporangiales</taxon>
        <taxon>Streptosporangiaceae</taxon>
        <taxon>Herbidospora</taxon>
    </lineage>
</organism>
<dbReference type="GO" id="GO:0020037">
    <property type="term" value="F:heme binding"/>
    <property type="evidence" value="ECO:0007669"/>
    <property type="project" value="InterPro"/>
</dbReference>
<dbReference type="Pfam" id="PF00067">
    <property type="entry name" value="p450"/>
    <property type="match status" value="1"/>
</dbReference>
<keyword evidence="4" id="KW-1185">Reference proteome</keyword>
<comment type="similarity">
    <text evidence="1 2">Belongs to the cytochrome P450 family.</text>
</comment>
<reference evidence="3 4" key="1">
    <citation type="submission" date="2020-01" db="EMBL/GenBank/DDBJ databases">
        <title>Herbidospora sp. NEAU-GS84 nov., a novel actinomycete isolated from soil.</title>
        <authorList>
            <person name="Han L."/>
        </authorList>
    </citation>
    <scope>NUCLEOTIDE SEQUENCE [LARGE SCALE GENOMIC DNA]</scope>
    <source>
        <strain evidence="3 4">NEAU-GS84</strain>
    </source>
</reference>